<evidence type="ECO:0000313" key="2">
    <source>
        <dbReference type="EMBL" id="QTX11583.1"/>
    </source>
</evidence>
<dbReference type="AlphaFoldDB" id="A0A8B0SHG9"/>
<gene>
    <name evidence="2" type="ORF">J1836_004310</name>
    <name evidence="1" type="ORF">J1836_08515</name>
</gene>
<evidence type="ECO:0000313" key="3">
    <source>
        <dbReference type="Proteomes" id="UP000664466"/>
    </source>
</evidence>
<name>A0A8B0SHG9_9GAMM</name>
<reference evidence="1 3" key="1">
    <citation type="submission" date="2021-03" db="EMBL/GenBank/DDBJ databases">
        <title>Draft genome and methylome analysis of Thiotrix fructosivoruns ATCC 49748.</title>
        <authorList>
            <person name="Fomenkov A."/>
            <person name="Grabovich M.Y."/>
            <person name="Roberts R.J."/>
        </authorList>
    </citation>
    <scope>NUCLEOTIDE SEQUENCE [LARGE SCALE GENOMIC DNA]</scope>
    <source>
        <strain evidence="1 3">ATCC 49748</strain>
    </source>
</reference>
<proteinExistence type="predicted"/>
<organism evidence="2">
    <name type="scientific">Thiothrix fructosivorans</name>
    <dbReference type="NCBI Taxonomy" id="111770"/>
    <lineage>
        <taxon>Bacteria</taxon>
        <taxon>Pseudomonadati</taxon>
        <taxon>Pseudomonadota</taxon>
        <taxon>Gammaproteobacteria</taxon>
        <taxon>Thiotrichales</taxon>
        <taxon>Thiotrichaceae</taxon>
        <taxon>Thiothrix</taxon>
    </lineage>
</organism>
<protein>
    <submittedName>
        <fullName evidence="2">Uncharacterized protein</fullName>
    </submittedName>
</protein>
<sequence length="110" mass="12009">MKNHTSKTPKAHIDIRSIAGTAQADIAAIACIIDQYLALNEQPETESLHGAIKLLRLVSRDLEPLFADHEAPAYCRHSITAFHLVDALPIDQRQQAINGFRAVLIGMVGA</sequence>
<dbReference type="EMBL" id="CP072748">
    <property type="protein sequence ID" value="QTX11583.1"/>
    <property type="molecule type" value="Genomic_DNA"/>
</dbReference>
<dbReference type="Proteomes" id="UP000664466">
    <property type="component" value="Unassembled WGS sequence"/>
</dbReference>
<dbReference type="EMBL" id="JAFMPM010000006">
    <property type="protein sequence ID" value="MBO0612968.1"/>
    <property type="molecule type" value="Genomic_DNA"/>
</dbReference>
<keyword evidence="3" id="KW-1185">Reference proteome</keyword>
<evidence type="ECO:0000313" key="1">
    <source>
        <dbReference type="EMBL" id="MBO0612968.1"/>
    </source>
</evidence>
<dbReference type="RefSeq" id="WP_207250707.1">
    <property type="nucleotide sequence ID" value="NZ_JAFMPM010000006.1"/>
</dbReference>
<reference evidence="2" key="2">
    <citation type="submission" date="2021-04" db="EMBL/GenBank/DDBJ databases">
        <title>Complete Genome and methylome analysis of Thiothrix fructosivorans ATCC 49748.</title>
        <authorList>
            <person name="Fomenkov A."/>
            <person name="Sun L."/>
            <person name="Vincze T."/>
            <person name="Grabovich M.Y."/>
            <person name="Roberts R.J."/>
        </authorList>
    </citation>
    <scope>NUCLEOTIDE SEQUENCE</scope>
    <source>
        <strain evidence="2">ATCC 49748</strain>
    </source>
</reference>
<accession>A0A8B0SHG9</accession>